<dbReference type="RefSeq" id="WP_015760855.1">
    <property type="nucleotide sequence ID" value="NZ_AP025575.1"/>
</dbReference>
<sequence length="151" mass="17222">MELRFEHGNFDDARIVRTRVFMEEQGFQDEFDDIDDDPRTIHVTLYDANALVGCARTFPDPDRPDQPGRWVFGRLAVLPEARRGGFGAALLAESERLAREAGATEMHLHAQCRVTPFYGRMGYAQYGPVELDEHVEHIWMEKLLDETGGRG</sequence>
<dbReference type="Pfam" id="PF00583">
    <property type="entry name" value="Acetyltransf_1"/>
    <property type="match status" value="1"/>
</dbReference>
<evidence type="ECO:0000313" key="6">
    <source>
        <dbReference type="EMBL" id="RDC40500.1"/>
    </source>
</evidence>
<evidence type="ECO:0000259" key="3">
    <source>
        <dbReference type="PROSITE" id="PS51186"/>
    </source>
</evidence>
<dbReference type="PANTHER" id="PTHR43877">
    <property type="entry name" value="AMINOALKYLPHOSPHONATE N-ACETYLTRANSFERASE-RELATED-RELATED"/>
    <property type="match status" value="1"/>
</dbReference>
<reference evidence="7 8" key="1">
    <citation type="journal article" date="2018" name="Elife">
        <title>Discovery and characterization of a prevalent human gut bacterial enzyme sufficient for the inactivation of a family of plant toxins.</title>
        <authorList>
            <person name="Koppel N."/>
            <person name="Bisanz J.E."/>
            <person name="Pandelia M.E."/>
            <person name="Turnbaugh P.J."/>
            <person name="Balskus E.P."/>
        </authorList>
    </citation>
    <scope>NUCLEOTIDE SEQUENCE [LARGE SCALE GENOMIC DNA]</scope>
    <source>
        <strain evidence="6 9">16A</strain>
        <strain evidence="5 8">FAA1-1-60AUCSF</strain>
        <strain evidence="4 7">MR1 #12</strain>
    </source>
</reference>
<evidence type="ECO:0000256" key="2">
    <source>
        <dbReference type="ARBA" id="ARBA00023315"/>
    </source>
</evidence>
<keyword evidence="1 4" id="KW-0808">Transferase</keyword>
<evidence type="ECO:0000313" key="5">
    <source>
        <dbReference type="EMBL" id="RDB83584.1"/>
    </source>
</evidence>
<organism evidence="4 7">
    <name type="scientific">Eggerthella lenta</name>
    <name type="common">Eubacterium lentum</name>
    <dbReference type="NCBI Taxonomy" id="84112"/>
    <lineage>
        <taxon>Bacteria</taxon>
        <taxon>Bacillati</taxon>
        <taxon>Actinomycetota</taxon>
        <taxon>Coriobacteriia</taxon>
        <taxon>Eggerthellales</taxon>
        <taxon>Eggerthellaceae</taxon>
        <taxon>Eggerthella</taxon>
    </lineage>
</organism>
<dbReference type="EMBL" id="PPTY01000023">
    <property type="protein sequence ID" value="RDB83584.1"/>
    <property type="molecule type" value="Genomic_DNA"/>
</dbReference>
<dbReference type="Proteomes" id="UP000253752">
    <property type="component" value="Unassembled WGS sequence"/>
</dbReference>
<dbReference type="Proteomes" id="UP000253857">
    <property type="component" value="Unassembled WGS sequence"/>
</dbReference>
<comment type="caution">
    <text evidence="4">The sequence shown here is derived from an EMBL/GenBank/DDBJ whole genome shotgun (WGS) entry which is preliminary data.</text>
</comment>
<gene>
    <name evidence="6" type="ORF">C1853_03615</name>
    <name evidence="5" type="ORF">C1871_11555</name>
    <name evidence="4" type="ORF">C1872_03065</name>
</gene>
<dbReference type="InterPro" id="IPR000182">
    <property type="entry name" value="GNAT_dom"/>
</dbReference>
<protein>
    <submittedName>
        <fullName evidence="4">GNAT family N-acetyltransferase</fullName>
    </submittedName>
</protein>
<proteinExistence type="predicted"/>
<accession>A0A369NQI7</accession>
<dbReference type="Proteomes" id="UP000253915">
    <property type="component" value="Unassembled WGS sequence"/>
</dbReference>
<dbReference type="PROSITE" id="PS51186">
    <property type="entry name" value="GNAT"/>
    <property type="match status" value="1"/>
</dbReference>
<dbReference type="GO" id="GO:0016747">
    <property type="term" value="F:acyltransferase activity, transferring groups other than amino-acyl groups"/>
    <property type="evidence" value="ECO:0007669"/>
    <property type="project" value="InterPro"/>
</dbReference>
<evidence type="ECO:0000313" key="9">
    <source>
        <dbReference type="Proteomes" id="UP000253915"/>
    </source>
</evidence>
<dbReference type="SUPFAM" id="SSF55729">
    <property type="entry name" value="Acyl-CoA N-acyltransferases (Nat)"/>
    <property type="match status" value="1"/>
</dbReference>
<dbReference type="CDD" id="cd04301">
    <property type="entry name" value="NAT_SF"/>
    <property type="match status" value="1"/>
</dbReference>
<dbReference type="InterPro" id="IPR016181">
    <property type="entry name" value="Acyl_CoA_acyltransferase"/>
</dbReference>
<evidence type="ECO:0000313" key="4">
    <source>
        <dbReference type="EMBL" id="RDB81039.1"/>
    </source>
</evidence>
<keyword evidence="2" id="KW-0012">Acyltransferase</keyword>
<dbReference type="InterPro" id="IPR050832">
    <property type="entry name" value="Bact_Acetyltransf"/>
</dbReference>
<evidence type="ECO:0000313" key="8">
    <source>
        <dbReference type="Proteomes" id="UP000253857"/>
    </source>
</evidence>
<dbReference type="EMBL" id="PPUQ01000003">
    <property type="protein sequence ID" value="RDC40500.1"/>
    <property type="molecule type" value="Genomic_DNA"/>
</dbReference>
<dbReference type="GeneID" id="69511358"/>
<evidence type="ECO:0000256" key="1">
    <source>
        <dbReference type="ARBA" id="ARBA00022679"/>
    </source>
</evidence>
<dbReference type="OMA" id="FDEWDAV"/>
<evidence type="ECO:0000313" key="7">
    <source>
        <dbReference type="Proteomes" id="UP000253752"/>
    </source>
</evidence>
<dbReference type="Gene3D" id="3.40.630.30">
    <property type="match status" value="1"/>
</dbReference>
<name>A0A369NQI7_EGGLN</name>
<feature type="domain" description="N-acetyltransferase" evidence="3">
    <location>
        <begin position="1"/>
        <end position="145"/>
    </location>
</feature>
<dbReference type="AlphaFoldDB" id="A0A369NQI7"/>
<dbReference type="EMBL" id="PPTX01000003">
    <property type="protein sequence ID" value="RDB81039.1"/>
    <property type="molecule type" value="Genomic_DNA"/>
</dbReference>